<feature type="domain" description="HTH tetR-type" evidence="6">
    <location>
        <begin position="23"/>
        <end position="83"/>
    </location>
</feature>
<evidence type="ECO:0000256" key="3">
    <source>
        <dbReference type="ARBA" id="ARBA00023163"/>
    </source>
</evidence>
<feature type="DNA-binding region" description="H-T-H motif" evidence="4">
    <location>
        <begin position="46"/>
        <end position="65"/>
    </location>
</feature>
<proteinExistence type="predicted"/>
<dbReference type="SUPFAM" id="SSF48498">
    <property type="entry name" value="Tetracyclin repressor-like, C-terminal domain"/>
    <property type="match status" value="1"/>
</dbReference>
<reference evidence="7 8" key="1">
    <citation type="submission" date="2017-06" db="EMBL/GenBank/DDBJ databases">
        <title>Sequencing and comparative analysis of myxobacterial genomes.</title>
        <authorList>
            <person name="Rupp O."/>
            <person name="Goesmann A."/>
            <person name="Sogaard-Andersen L."/>
        </authorList>
    </citation>
    <scope>NUCLEOTIDE SEQUENCE [LARGE SCALE GENOMIC DNA]</scope>
    <source>
        <strain evidence="7 8">DSM 52655</strain>
    </source>
</reference>
<accession>A0A250J170</accession>
<keyword evidence="1" id="KW-0805">Transcription regulation</keyword>
<dbReference type="InterPro" id="IPR001647">
    <property type="entry name" value="HTH_TetR"/>
</dbReference>
<dbReference type="SUPFAM" id="SSF46689">
    <property type="entry name" value="Homeodomain-like"/>
    <property type="match status" value="1"/>
</dbReference>
<dbReference type="Proteomes" id="UP000217257">
    <property type="component" value="Chromosome"/>
</dbReference>
<gene>
    <name evidence="7" type="ORF">CYFUS_002572</name>
</gene>
<dbReference type="RefSeq" id="WP_095985502.1">
    <property type="nucleotide sequence ID" value="NZ_CP022098.1"/>
</dbReference>
<dbReference type="InterPro" id="IPR009057">
    <property type="entry name" value="Homeodomain-like_sf"/>
</dbReference>
<evidence type="ECO:0000256" key="1">
    <source>
        <dbReference type="ARBA" id="ARBA00023015"/>
    </source>
</evidence>
<dbReference type="InterPro" id="IPR036271">
    <property type="entry name" value="Tet_transcr_reg_TetR-rel_C_sf"/>
</dbReference>
<sequence>MVQSRAKQAKDPSLPAPSGARTSDTRAHILDAAEAVVSEFGGRELTLEQVARAAHLSKGGLLYHFPTKTALLQGMLARLLERVEAEFQSDAVDCTPGERLMAYTRVSLHANGKDKRLGAALLAVLADDPSLLEPLRAFYRARFAELRGLGADQGRALVTLLAVEGLFLLELLDLSDLSTDERNMLERTLNALADTRTPGGAHV</sequence>
<evidence type="ECO:0000256" key="2">
    <source>
        <dbReference type="ARBA" id="ARBA00023125"/>
    </source>
</evidence>
<name>A0A250J170_9BACT</name>
<dbReference type="PRINTS" id="PR00455">
    <property type="entry name" value="HTHTETR"/>
</dbReference>
<dbReference type="InterPro" id="IPR041479">
    <property type="entry name" value="TetR_CgmR_C"/>
</dbReference>
<dbReference type="PANTHER" id="PTHR30055">
    <property type="entry name" value="HTH-TYPE TRANSCRIPTIONAL REGULATOR RUTR"/>
    <property type="match status" value="1"/>
</dbReference>
<evidence type="ECO:0000313" key="7">
    <source>
        <dbReference type="EMBL" id="ATB37151.1"/>
    </source>
</evidence>
<evidence type="ECO:0000256" key="4">
    <source>
        <dbReference type="PROSITE-ProRule" id="PRU00335"/>
    </source>
</evidence>
<dbReference type="Gene3D" id="1.10.357.10">
    <property type="entry name" value="Tetracycline Repressor, domain 2"/>
    <property type="match status" value="1"/>
</dbReference>
<protein>
    <submittedName>
        <fullName evidence="7">TetR family transcriptional regulator</fullName>
    </submittedName>
</protein>
<dbReference type="GO" id="GO:0003700">
    <property type="term" value="F:DNA-binding transcription factor activity"/>
    <property type="evidence" value="ECO:0007669"/>
    <property type="project" value="TreeGrafter"/>
</dbReference>
<evidence type="ECO:0000256" key="5">
    <source>
        <dbReference type="SAM" id="MobiDB-lite"/>
    </source>
</evidence>
<feature type="region of interest" description="Disordered" evidence="5">
    <location>
        <begin position="1"/>
        <end position="23"/>
    </location>
</feature>
<dbReference type="PANTHER" id="PTHR30055:SF234">
    <property type="entry name" value="HTH-TYPE TRANSCRIPTIONAL REGULATOR BETI"/>
    <property type="match status" value="1"/>
</dbReference>
<dbReference type="AlphaFoldDB" id="A0A250J170"/>
<dbReference type="KEGG" id="cfus:CYFUS_002572"/>
<dbReference type="Pfam" id="PF17937">
    <property type="entry name" value="TetR_C_28"/>
    <property type="match status" value="1"/>
</dbReference>
<dbReference type="PROSITE" id="PS50977">
    <property type="entry name" value="HTH_TETR_2"/>
    <property type="match status" value="1"/>
</dbReference>
<organism evidence="7 8">
    <name type="scientific">Cystobacter fuscus</name>
    <dbReference type="NCBI Taxonomy" id="43"/>
    <lineage>
        <taxon>Bacteria</taxon>
        <taxon>Pseudomonadati</taxon>
        <taxon>Myxococcota</taxon>
        <taxon>Myxococcia</taxon>
        <taxon>Myxococcales</taxon>
        <taxon>Cystobacterineae</taxon>
        <taxon>Archangiaceae</taxon>
        <taxon>Cystobacter</taxon>
    </lineage>
</organism>
<dbReference type="Pfam" id="PF00440">
    <property type="entry name" value="TetR_N"/>
    <property type="match status" value="1"/>
</dbReference>
<keyword evidence="2 4" id="KW-0238">DNA-binding</keyword>
<dbReference type="GO" id="GO:0000976">
    <property type="term" value="F:transcription cis-regulatory region binding"/>
    <property type="evidence" value="ECO:0007669"/>
    <property type="project" value="TreeGrafter"/>
</dbReference>
<keyword evidence="3" id="KW-0804">Transcription</keyword>
<evidence type="ECO:0000259" key="6">
    <source>
        <dbReference type="PROSITE" id="PS50977"/>
    </source>
</evidence>
<evidence type="ECO:0000313" key="8">
    <source>
        <dbReference type="Proteomes" id="UP000217257"/>
    </source>
</evidence>
<dbReference type="InterPro" id="IPR050109">
    <property type="entry name" value="HTH-type_TetR-like_transc_reg"/>
</dbReference>
<dbReference type="EMBL" id="CP022098">
    <property type="protein sequence ID" value="ATB37151.1"/>
    <property type="molecule type" value="Genomic_DNA"/>
</dbReference>